<accession>A0AAU9DDU0</accession>
<sequence>MVNALSKSMTVKVNRDGEYFIEEFENGGHPVGTLKKLGKTKLPNGTTVNFLPDETIFSDTDFNFDVIKERVRESAYLLKNVKFVLKDKRSGKEDEFFFPEGIKTFVEDLSKDKELIGQIFDFSGKEQGVEVEFAGAFNTGYSEELHSFVNNVRTPEGGTHEVGVRSGLTRAFNEYFRSSDLLKDKEKNIDGSDLREGLIGVLSVHVPEEMLQFEGQTKEKLGSPTVKGITENIIYEQTKYYLLESGDFGQKIFTKAKEAQAARIAARKARDTVRKGKKGKKNDGLISGKLTPAQKHDSKHNELFLVEGDSAGGSAKQGRNRKFQAILPLRGKVLNTQKASLEEIFKNQEINTIIYAIGAGAGKDFKVKDSNYDKVIIMTDADTDGAHIQILLLTFFYRYMLDLVKAGKVYIAMPPLYKIQVGIKKPKIEYAWTEDELEGKTKKIKTKYALQRFKGLGEMNADELWETTMNPDTRTLLRVKIEDLEYASREVETLMGDKVSPRRKWIENNVDFSDHDENDNILEVSR</sequence>
<dbReference type="GO" id="GO:0003677">
    <property type="term" value="F:DNA binding"/>
    <property type="evidence" value="ECO:0007669"/>
    <property type="project" value="UniProtKB-KW"/>
</dbReference>
<dbReference type="SUPFAM" id="SSF56719">
    <property type="entry name" value="Type II DNA topoisomerase"/>
    <property type="match status" value="1"/>
</dbReference>
<name>A0AAU9DDU0_9LACO</name>
<dbReference type="InterPro" id="IPR006171">
    <property type="entry name" value="TOPRIM_dom"/>
</dbReference>
<dbReference type="Gene3D" id="3.30.230.10">
    <property type="match status" value="1"/>
</dbReference>
<organism evidence="9 10">
    <name type="scientific">Xylocopilactobacillus apis</name>
    <dbReference type="NCBI Taxonomy" id="2932183"/>
    <lineage>
        <taxon>Bacteria</taxon>
        <taxon>Bacillati</taxon>
        <taxon>Bacillota</taxon>
        <taxon>Bacilli</taxon>
        <taxon>Lactobacillales</taxon>
        <taxon>Lactobacillaceae</taxon>
        <taxon>Xylocopilactobacillus</taxon>
    </lineage>
</organism>
<dbReference type="FunFam" id="3.40.50.670:FF:000002">
    <property type="entry name" value="DNA gyrase subunit B"/>
    <property type="match status" value="1"/>
</dbReference>
<dbReference type="SUPFAM" id="SSF55874">
    <property type="entry name" value="ATPase domain of HSP90 chaperone/DNA topoisomerase II/histidine kinase"/>
    <property type="match status" value="1"/>
</dbReference>
<dbReference type="CDD" id="cd00822">
    <property type="entry name" value="TopoII_Trans_DNA_gyrase"/>
    <property type="match status" value="1"/>
</dbReference>
<evidence type="ECO:0000256" key="4">
    <source>
        <dbReference type="ARBA" id="ARBA00022842"/>
    </source>
</evidence>
<dbReference type="SUPFAM" id="SSF54211">
    <property type="entry name" value="Ribosomal protein S5 domain 2-like"/>
    <property type="match status" value="1"/>
</dbReference>
<evidence type="ECO:0000256" key="1">
    <source>
        <dbReference type="ARBA" id="ARBA00000185"/>
    </source>
</evidence>
<protein>
    <recommendedName>
        <fullName evidence="2">DNA topoisomerase (ATP-hydrolyzing)</fullName>
        <ecNumber evidence="2">5.6.2.2</ecNumber>
    </recommendedName>
</protein>
<dbReference type="InterPro" id="IPR002288">
    <property type="entry name" value="DNA_gyrase_B_C"/>
</dbReference>
<dbReference type="GO" id="GO:0005524">
    <property type="term" value="F:ATP binding"/>
    <property type="evidence" value="ECO:0007669"/>
    <property type="project" value="InterPro"/>
</dbReference>
<keyword evidence="3" id="KW-0479">Metal-binding</keyword>
<keyword evidence="4" id="KW-0460">Magnesium</keyword>
<dbReference type="PANTHER" id="PTHR45866:SF12">
    <property type="entry name" value="DNA TOPOISOMERASE 4 SUBUNIT B"/>
    <property type="match status" value="1"/>
</dbReference>
<dbReference type="EMBL" id="AP026801">
    <property type="protein sequence ID" value="BDR56326.1"/>
    <property type="molecule type" value="Genomic_DNA"/>
</dbReference>
<dbReference type="InterPro" id="IPR013760">
    <property type="entry name" value="Topo_IIA-like_dom_sf"/>
</dbReference>
<evidence type="ECO:0000256" key="5">
    <source>
        <dbReference type="ARBA" id="ARBA00023125"/>
    </source>
</evidence>
<dbReference type="InterPro" id="IPR018522">
    <property type="entry name" value="TopoIIA_CS"/>
</dbReference>
<dbReference type="PRINTS" id="PR00418">
    <property type="entry name" value="TPI2FAMILY"/>
</dbReference>
<feature type="region of interest" description="Disordered" evidence="7">
    <location>
        <begin position="269"/>
        <end position="293"/>
    </location>
</feature>
<evidence type="ECO:0000313" key="10">
    <source>
        <dbReference type="Proteomes" id="UP001321804"/>
    </source>
</evidence>
<dbReference type="InterPro" id="IPR014721">
    <property type="entry name" value="Ribsml_uS5_D2-typ_fold_subgr"/>
</dbReference>
<dbReference type="Pfam" id="PF01751">
    <property type="entry name" value="Toprim"/>
    <property type="match status" value="1"/>
</dbReference>
<dbReference type="Pfam" id="PF00986">
    <property type="entry name" value="DNA_gyraseB_C"/>
    <property type="match status" value="1"/>
</dbReference>
<comment type="catalytic activity">
    <reaction evidence="1">
        <text>ATP-dependent breakage, passage and rejoining of double-stranded DNA.</text>
        <dbReference type="EC" id="5.6.2.2"/>
    </reaction>
</comment>
<dbReference type="PRINTS" id="PR01159">
    <property type="entry name" value="DNAGYRASEB"/>
</dbReference>
<dbReference type="Gene3D" id="3.40.50.670">
    <property type="match status" value="1"/>
</dbReference>
<keyword evidence="5" id="KW-0238">DNA-binding</keyword>
<dbReference type="GO" id="GO:0006265">
    <property type="term" value="P:DNA topological change"/>
    <property type="evidence" value="ECO:0007669"/>
    <property type="project" value="InterPro"/>
</dbReference>
<dbReference type="GO" id="GO:0034335">
    <property type="term" value="F:DNA negative supercoiling activity"/>
    <property type="evidence" value="ECO:0007669"/>
    <property type="project" value="UniProtKB-ARBA"/>
</dbReference>
<dbReference type="KEGG" id="xak:KIMC2_08880"/>
<dbReference type="InterPro" id="IPR036890">
    <property type="entry name" value="HATPase_C_sf"/>
</dbReference>
<keyword evidence="6" id="KW-0413">Isomerase</keyword>
<dbReference type="Pfam" id="PF00204">
    <property type="entry name" value="DNA_gyraseB"/>
    <property type="match status" value="1"/>
</dbReference>
<evidence type="ECO:0000313" key="9">
    <source>
        <dbReference type="EMBL" id="BDR56326.1"/>
    </source>
</evidence>
<dbReference type="InterPro" id="IPR013759">
    <property type="entry name" value="Topo_IIA_B_C"/>
</dbReference>
<dbReference type="SMART" id="SM00433">
    <property type="entry name" value="TOP2c"/>
    <property type="match status" value="1"/>
</dbReference>
<dbReference type="InterPro" id="IPR001241">
    <property type="entry name" value="Topo_IIA"/>
</dbReference>
<gene>
    <name evidence="9" type="primary">parE</name>
    <name evidence="9" type="ORF">KIMC2_08880</name>
</gene>
<dbReference type="PANTHER" id="PTHR45866">
    <property type="entry name" value="DNA GYRASE/TOPOISOMERASE SUBUNIT B"/>
    <property type="match status" value="1"/>
</dbReference>
<dbReference type="PROSITE" id="PS50880">
    <property type="entry name" value="TOPRIM"/>
    <property type="match status" value="1"/>
</dbReference>
<reference evidence="9 10" key="1">
    <citation type="journal article" date="2023" name="Microbiol. Spectr.">
        <title>Symbiosis of Carpenter Bees with Uncharacterized Lactic Acid Bacteria Showing NAD Auxotrophy.</title>
        <authorList>
            <person name="Kawasaki S."/>
            <person name="Ozawa K."/>
            <person name="Mori T."/>
            <person name="Yamamoto A."/>
            <person name="Ito M."/>
            <person name="Ohkuma M."/>
            <person name="Sakamoto M."/>
            <person name="Matsutani M."/>
        </authorList>
    </citation>
    <scope>NUCLEOTIDE SEQUENCE [LARGE SCALE GENOMIC DNA]</scope>
    <source>
        <strain evidence="9 10">KimC2</strain>
    </source>
</reference>
<evidence type="ECO:0000256" key="6">
    <source>
        <dbReference type="ARBA" id="ARBA00023235"/>
    </source>
</evidence>
<proteinExistence type="predicted"/>
<evidence type="ECO:0000259" key="8">
    <source>
        <dbReference type="PROSITE" id="PS50880"/>
    </source>
</evidence>
<dbReference type="AlphaFoldDB" id="A0AAU9DDU0"/>
<dbReference type="InterPro" id="IPR020568">
    <property type="entry name" value="Ribosomal_Su5_D2-typ_SF"/>
</dbReference>
<dbReference type="PROSITE" id="PS00177">
    <property type="entry name" value="TOPOISOMERASE_II"/>
    <property type="match status" value="1"/>
</dbReference>
<evidence type="ECO:0000256" key="3">
    <source>
        <dbReference type="ARBA" id="ARBA00022723"/>
    </source>
</evidence>
<evidence type="ECO:0000256" key="7">
    <source>
        <dbReference type="SAM" id="MobiDB-lite"/>
    </source>
</evidence>
<dbReference type="InterPro" id="IPR000565">
    <property type="entry name" value="Topo_IIA_B"/>
</dbReference>
<dbReference type="Proteomes" id="UP001321804">
    <property type="component" value="Chromosome"/>
</dbReference>
<dbReference type="GO" id="GO:0046872">
    <property type="term" value="F:metal ion binding"/>
    <property type="evidence" value="ECO:0007669"/>
    <property type="project" value="UniProtKB-KW"/>
</dbReference>
<dbReference type="InterPro" id="IPR013506">
    <property type="entry name" value="Topo_IIA_bsu_dom2"/>
</dbReference>
<dbReference type="EC" id="5.6.2.2" evidence="2"/>
<keyword evidence="10" id="KW-1185">Reference proteome</keyword>
<feature type="domain" description="Toprim" evidence="8">
    <location>
        <begin position="301"/>
        <end position="415"/>
    </location>
</feature>
<evidence type="ECO:0000256" key="2">
    <source>
        <dbReference type="ARBA" id="ARBA00012895"/>
    </source>
</evidence>
<dbReference type="Gene3D" id="3.30.565.10">
    <property type="entry name" value="Histidine kinase-like ATPase, C-terminal domain"/>
    <property type="match status" value="1"/>
</dbReference>